<gene>
    <name evidence="3" type="ORF">B0I31_10291</name>
</gene>
<proteinExistence type="predicted"/>
<keyword evidence="4" id="KW-1185">Reference proteome</keyword>
<dbReference type="InterPro" id="IPR046913">
    <property type="entry name" value="ABC-3C_CTD7"/>
</dbReference>
<dbReference type="OrthoDB" id="2786695at2"/>
<organism evidence="3 4">
    <name type="scientific">Saccharothrix carnea</name>
    <dbReference type="NCBI Taxonomy" id="1280637"/>
    <lineage>
        <taxon>Bacteria</taxon>
        <taxon>Bacillati</taxon>
        <taxon>Actinomycetota</taxon>
        <taxon>Actinomycetes</taxon>
        <taxon>Pseudonocardiales</taxon>
        <taxon>Pseudonocardiaceae</taxon>
        <taxon>Saccharothrix</taxon>
    </lineage>
</organism>
<name>A0A2P8IF82_SACCR</name>
<keyword evidence="1" id="KW-0175">Coiled coil</keyword>
<evidence type="ECO:0000259" key="2">
    <source>
        <dbReference type="Pfam" id="PF20283"/>
    </source>
</evidence>
<evidence type="ECO:0000313" key="4">
    <source>
        <dbReference type="Proteomes" id="UP000241118"/>
    </source>
</evidence>
<protein>
    <recommendedName>
        <fullName evidence="2">ABC-three component systems C-terminal domain-containing protein</fullName>
    </recommendedName>
</protein>
<feature type="coiled-coil region" evidence="1">
    <location>
        <begin position="317"/>
        <end position="344"/>
    </location>
</feature>
<dbReference type="RefSeq" id="WP_146173731.1">
    <property type="nucleotide sequence ID" value="NZ_PYAX01000002.1"/>
</dbReference>
<evidence type="ECO:0000313" key="3">
    <source>
        <dbReference type="EMBL" id="PSL57114.1"/>
    </source>
</evidence>
<feature type="domain" description="ABC-three component systems C-terminal" evidence="2">
    <location>
        <begin position="267"/>
        <end position="391"/>
    </location>
</feature>
<dbReference type="Proteomes" id="UP000241118">
    <property type="component" value="Unassembled WGS sequence"/>
</dbReference>
<accession>A0A2P8IF82</accession>
<dbReference type="AlphaFoldDB" id="A0A2P8IF82"/>
<dbReference type="Pfam" id="PF20283">
    <property type="entry name" value="CTD7"/>
    <property type="match status" value="1"/>
</dbReference>
<sequence length="402" mass="45687">MGEQLDLFEASASAIGYLFQLRKALLFCVEQLRSGPDWSVAVEAGDDIELSHEQGRDFWQLKHRAPGTRITDAASDLWKSLRIWATEWTKHDHSTDAPTFFLLTTADAPPGSAAYHLRPPDTDGARDETTALELLDQARATSRSKTNKAAYEAWDNLDLPQKRTLLARVQVLDAGPDIEKTTAQLTGLANLAVGHEHAERFVQRLDGWFLQRVLAQLRDRSAGPVTGLEFDQVFSERRDEFRPGNLRIADDIAEMDATGSEHGDKTFVHQLRLLGVSDNRVRRAVRDYLRAFTQRSRWSNDNLLRPGELGKYERRLVEEWETRFDIMSDELDEQAAEADKLREAKAIYRWVEQEARFAIRPGCDEPFVTKGSYHMLADDMQVGWHPDFVARLMALLEPAAGR</sequence>
<reference evidence="3 4" key="1">
    <citation type="submission" date="2018-03" db="EMBL/GenBank/DDBJ databases">
        <title>Genomic Encyclopedia of Type Strains, Phase III (KMG-III): the genomes of soil and plant-associated and newly described type strains.</title>
        <authorList>
            <person name="Whitman W."/>
        </authorList>
    </citation>
    <scope>NUCLEOTIDE SEQUENCE [LARGE SCALE GENOMIC DNA]</scope>
    <source>
        <strain evidence="3 4">CGMCC 4.7097</strain>
    </source>
</reference>
<comment type="caution">
    <text evidence="3">The sequence shown here is derived from an EMBL/GenBank/DDBJ whole genome shotgun (WGS) entry which is preliminary data.</text>
</comment>
<dbReference type="EMBL" id="PYAX01000002">
    <property type="protein sequence ID" value="PSL57114.1"/>
    <property type="molecule type" value="Genomic_DNA"/>
</dbReference>
<evidence type="ECO:0000256" key="1">
    <source>
        <dbReference type="SAM" id="Coils"/>
    </source>
</evidence>